<keyword evidence="3" id="KW-1185">Reference proteome</keyword>
<protein>
    <submittedName>
        <fullName evidence="2">Uncharacterized protein</fullName>
    </submittedName>
</protein>
<evidence type="ECO:0000256" key="1">
    <source>
        <dbReference type="SAM" id="MobiDB-lite"/>
    </source>
</evidence>
<proteinExistence type="predicted"/>
<accession>W9S409</accession>
<dbReference type="AlphaFoldDB" id="W9S409"/>
<evidence type="ECO:0000313" key="3">
    <source>
        <dbReference type="Proteomes" id="UP000030645"/>
    </source>
</evidence>
<feature type="region of interest" description="Disordered" evidence="1">
    <location>
        <begin position="1"/>
        <end position="20"/>
    </location>
</feature>
<evidence type="ECO:0000313" key="2">
    <source>
        <dbReference type="EMBL" id="EXC08239.1"/>
    </source>
</evidence>
<sequence length="132" mass="14817">MGLPQDALAPQSEPVPTGILRPRRRGIAHADVQILTGNFTKVRIYSVETPFLKQAGTGSSSRYHSNGEAHLPITSGDSRDRMLKVNLLHHRERKGIDCLLVTTLDHGLLLGLIRPLPRSELLWDFHKADYYQ</sequence>
<gene>
    <name evidence="2" type="ORF">L484_012693</name>
</gene>
<reference evidence="3" key="1">
    <citation type="submission" date="2013-01" db="EMBL/GenBank/DDBJ databases">
        <title>Draft Genome Sequence of a Mulberry Tree, Morus notabilis C.K. Schneid.</title>
        <authorList>
            <person name="He N."/>
            <person name="Zhao S."/>
        </authorList>
    </citation>
    <scope>NUCLEOTIDE SEQUENCE</scope>
</reference>
<dbReference type="Proteomes" id="UP000030645">
    <property type="component" value="Unassembled WGS sequence"/>
</dbReference>
<feature type="region of interest" description="Disordered" evidence="1">
    <location>
        <begin position="56"/>
        <end position="75"/>
    </location>
</feature>
<organism evidence="2 3">
    <name type="scientific">Morus notabilis</name>
    <dbReference type="NCBI Taxonomy" id="981085"/>
    <lineage>
        <taxon>Eukaryota</taxon>
        <taxon>Viridiplantae</taxon>
        <taxon>Streptophyta</taxon>
        <taxon>Embryophyta</taxon>
        <taxon>Tracheophyta</taxon>
        <taxon>Spermatophyta</taxon>
        <taxon>Magnoliopsida</taxon>
        <taxon>eudicotyledons</taxon>
        <taxon>Gunneridae</taxon>
        <taxon>Pentapetalae</taxon>
        <taxon>rosids</taxon>
        <taxon>fabids</taxon>
        <taxon>Rosales</taxon>
        <taxon>Moraceae</taxon>
        <taxon>Moreae</taxon>
        <taxon>Morus</taxon>
    </lineage>
</organism>
<name>W9S409_9ROSA</name>
<dbReference type="EMBL" id="KE345595">
    <property type="protein sequence ID" value="EXC08239.1"/>
    <property type="molecule type" value="Genomic_DNA"/>
</dbReference>